<feature type="transmembrane region" description="Helical" evidence="1">
    <location>
        <begin position="350"/>
        <end position="368"/>
    </location>
</feature>
<dbReference type="AlphaFoldDB" id="A0A1G7QJF6"/>
<feature type="transmembrane region" description="Helical" evidence="1">
    <location>
        <begin position="177"/>
        <end position="198"/>
    </location>
</feature>
<feature type="domain" description="Glycosyltransferase RgtA/B/C/D-like" evidence="2">
    <location>
        <begin position="122"/>
        <end position="264"/>
    </location>
</feature>
<dbReference type="Proteomes" id="UP000182427">
    <property type="component" value="Chromosome I"/>
</dbReference>
<name>A0A1G7QJF6_9BACT</name>
<dbReference type="RefSeq" id="WP_083346613.1">
    <property type="nucleotide sequence ID" value="NZ_LT629690.1"/>
</dbReference>
<evidence type="ECO:0000313" key="3">
    <source>
        <dbReference type="EMBL" id="SDF98632.1"/>
    </source>
</evidence>
<keyword evidence="1" id="KW-0472">Membrane</keyword>
<proteinExistence type="predicted"/>
<feature type="transmembrane region" description="Helical" evidence="1">
    <location>
        <begin position="123"/>
        <end position="143"/>
    </location>
</feature>
<reference evidence="3 4" key="1">
    <citation type="submission" date="2016-10" db="EMBL/GenBank/DDBJ databases">
        <authorList>
            <person name="de Groot N.N."/>
        </authorList>
    </citation>
    <scope>NUCLEOTIDE SEQUENCE [LARGE SCALE GENOMIC DNA]</scope>
    <source>
        <strain evidence="3 4">GAS232</strain>
    </source>
</reference>
<feature type="transmembrane region" description="Helical" evidence="1">
    <location>
        <begin position="251"/>
        <end position="279"/>
    </location>
</feature>
<evidence type="ECO:0000259" key="2">
    <source>
        <dbReference type="Pfam" id="PF13231"/>
    </source>
</evidence>
<dbReference type="EMBL" id="LT629690">
    <property type="protein sequence ID" value="SDF98632.1"/>
    <property type="molecule type" value="Genomic_DNA"/>
</dbReference>
<gene>
    <name evidence="3" type="ORF">SAMN05444167_3893</name>
</gene>
<organism evidence="3 4">
    <name type="scientific">Terriglobus roseus</name>
    <dbReference type="NCBI Taxonomy" id="392734"/>
    <lineage>
        <taxon>Bacteria</taxon>
        <taxon>Pseudomonadati</taxon>
        <taxon>Acidobacteriota</taxon>
        <taxon>Terriglobia</taxon>
        <taxon>Terriglobales</taxon>
        <taxon>Acidobacteriaceae</taxon>
        <taxon>Terriglobus</taxon>
    </lineage>
</organism>
<evidence type="ECO:0000313" key="4">
    <source>
        <dbReference type="Proteomes" id="UP000182427"/>
    </source>
</evidence>
<keyword evidence="1" id="KW-1133">Transmembrane helix</keyword>
<dbReference type="InterPro" id="IPR038731">
    <property type="entry name" value="RgtA/B/C-like"/>
</dbReference>
<feature type="transmembrane region" description="Helical" evidence="1">
    <location>
        <begin position="299"/>
        <end position="317"/>
    </location>
</feature>
<dbReference type="OrthoDB" id="104153at2"/>
<feature type="transmembrane region" description="Helical" evidence="1">
    <location>
        <begin position="324"/>
        <end position="344"/>
    </location>
</feature>
<sequence length="400" mass="44181">MNFRIHFGRPQRVAALILLFFFAECLYLIGRTELTDRDYRYALCGREMWEKPVPTAGYFTTCGNMQGDGTLAYRAAALPLTVYVKALQVADWVDAKRHGAEAQDDPTGGSVYDLRHQIVGTRFLLRVPFALAAALLGAGLWWVSRRLFGNIPGTFALGLYCLSPVVLRYATTPNNEILAAWGLFAVVYTAIGIAHAMYGSPRKWRPRIVLYTVALGLTACSHILAALVGLIASAVFMVWIAERRRTLVFPLLLVSSFGAMLMVLASYVFHMSLFLYVFTAGAARFTLDYHPALELLRDPMQVAVTGILAIAVALFVLMKRARYFGNVVPLLVALAILPIVTTQVTTIPVLWAYPFLLTFAAGVLADASETPQRKLFLATMLTALVSQAVCCGTWIYFRMA</sequence>
<protein>
    <recommendedName>
        <fullName evidence="2">Glycosyltransferase RgtA/B/C/D-like domain-containing protein</fullName>
    </recommendedName>
</protein>
<dbReference type="Pfam" id="PF13231">
    <property type="entry name" value="PMT_2"/>
    <property type="match status" value="1"/>
</dbReference>
<keyword evidence="1" id="KW-0812">Transmembrane</keyword>
<evidence type="ECO:0000256" key="1">
    <source>
        <dbReference type="SAM" id="Phobius"/>
    </source>
</evidence>
<feature type="transmembrane region" description="Helical" evidence="1">
    <location>
        <begin position="375"/>
        <end position="397"/>
    </location>
</feature>
<feature type="transmembrane region" description="Helical" evidence="1">
    <location>
        <begin position="149"/>
        <end position="170"/>
    </location>
</feature>
<keyword evidence="4" id="KW-1185">Reference proteome</keyword>
<accession>A0A1G7QJF6</accession>
<feature type="transmembrane region" description="Helical" evidence="1">
    <location>
        <begin position="12"/>
        <end position="30"/>
    </location>
</feature>
<feature type="transmembrane region" description="Helical" evidence="1">
    <location>
        <begin position="210"/>
        <end position="239"/>
    </location>
</feature>